<keyword evidence="2" id="KW-0732">Signal</keyword>
<feature type="chain" id="PRO_5046159767" evidence="2">
    <location>
        <begin position="23"/>
        <end position="203"/>
    </location>
</feature>
<dbReference type="InterPro" id="IPR011250">
    <property type="entry name" value="OMP/PagP_B-barrel"/>
</dbReference>
<dbReference type="Gene3D" id="2.40.160.20">
    <property type="match status" value="1"/>
</dbReference>
<proteinExistence type="predicted"/>
<dbReference type="PANTHER" id="PTHR36920">
    <property type="match status" value="1"/>
</dbReference>
<dbReference type="Pfam" id="PF03922">
    <property type="entry name" value="OmpW"/>
    <property type="match status" value="1"/>
</dbReference>
<dbReference type="Proteomes" id="UP001371218">
    <property type="component" value="Unassembled WGS sequence"/>
</dbReference>
<name>A0ABU9BRT3_9BURK</name>
<dbReference type="SUPFAM" id="SSF56925">
    <property type="entry name" value="OMPA-like"/>
    <property type="match status" value="1"/>
</dbReference>
<evidence type="ECO:0000313" key="4">
    <source>
        <dbReference type="Proteomes" id="UP001371218"/>
    </source>
</evidence>
<gene>
    <name evidence="3" type="ORF">AACH06_16540</name>
</gene>
<organism evidence="3 4">
    <name type="scientific">Ideonella lacteola</name>
    <dbReference type="NCBI Taxonomy" id="2984193"/>
    <lineage>
        <taxon>Bacteria</taxon>
        <taxon>Pseudomonadati</taxon>
        <taxon>Pseudomonadota</taxon>
        <taxon>Betaproteobacteria</taxon>
        <taxon>Burkholderiales</taxon>
        <taxon>Sphaerotilaceae</taxon>
        <taxon>Ideonella</taxon>
    </lineage>
</organism>
<reference evidence="3 4" key="1">
    <citation type="submission" date="2024-04" db="EMBL/GenBank/DDBJ databases">
        <title>Novel species of the genus Ideonella isolated from streams.</title>
        <authorList>
            <person name="Lu H."/>
        </authorList>
    </citation>
    <scope>NUCLEOTIDE SEQUENCE [LARGE SCALE GENOMIC DNA]</scope>
    <source>
        <strain evidence="3 4">DXS29W</strain>
    </source>
</reference>
<evidence type="ECO:0000256" key="2">
    <source>
        <dbReference type="SAM" id="SignalP"/>
    </source>
</evidence>
<comment type="subcellular location">
    <subcellularLocation>
        <location evidence="1">Cell outer membrane</location>
    </subcellularLocation>
</comment>
<sequence>MKRQLIALAALAATLSPFAAQAQDQGDWIVRARAVSLTSENDDSTGLDLSVNDKVIPEVDISYFINPNFALELILTYPQKHDVKSAGAKIGSLKHLPPTLTAQYHFTQLGGWRPYVGLGLNYTHLSDVQFNSDVDAALQPSLKKDSFGWAAQLGTDIPMGGGWLLNLDVKKVQIQTEVSSFGNKVGDFKVNPWLASIGFGKRF</sequence>
<evidence type="ECO:0000313" key="3">
    <source>
        <dbReference type="EMBL" id="MEK8032434.1"/>
    </source>
</evidence>
<dbReference type="EMBL" id="JBBUTG010000010">
    <property type="protein sequence ID" value="MEK8032434.1"/>
    <property type="molecule type" value="Genomic_DNA"/>
</dbReference>
<feature type="signal peptide" evidence="2">
    <location>
        <begin position="1"/>
        <end position="22"/>
    </location>
</feature>
<protein>
    <submittedName>
        <fullName evidence="3">OmpW family outer membrane protein</fullName>
    </submittedName>
</protein>
<dbReference type="PANTHER" id="PTHR36920:SF1">
    <property type="entry name" value="OUTER MEMBRANE PROTEIN W"/>
    <property type="match status" value="1"/>
</dbReference>
<comment type="caution">
    <text evidence="3">The sequence shown here is derived from an EMBL/GenBank/DDBJ whole genome shotgun (WGS) entry which is preliminary data.</text>
</comment>
<dbReference type="InterPro" id="IPR005618">
    <property type="entry name" value="OMPW"/>
</dbReference>
<keyword evidence="4" id="KW-1185">Reference proteome</keyword>
<dbReference type="RefSeq" id="WP_341426844.1">
    <property type="nucleotide sequence ID" value="NZ_JBBUTG010000010.1"/>
</dbReference>
<evidence type="ECO:0000256" key="1">
    <source>
        <dbReference type="ARBA" id="ARBA00004442"/>
    </source>
</evidence>
<accession>A0ABU9BRT3</accession>